<dbReference type="GO" id="GO:0005737">
    <property type="term" value="C:cytoplasm"/>
    <property type="evidence" value="ECO:0007669"/>
    <property type="project" value="UniProtKB-SubCell"/>
</dbReference>
<dbReference type="SUPFAM" id="SSF64268">
    <property type="entry name" value="PX domain"/>
    <property type="match status" value="1"/>
</dbReference>
<keyword evidence="9" id="KW-0966">Cell projection</keyword>
<evidence type="ECO:0000256" key="4">
    <source>
        <dbReference type="ARBA" id="ARBA00022443"/>
    </source>
</evidence>
<keyword evidence="4 10" id="KW-0728">SH3 domain</keyword>
<feature type="region of interest" description="Disordered" evidence="11">
    <location>
        <begin position="126"/>
        <end position="145"/>
    </location>
</feature>
<dbReference type="FunFam" id="2.30.30.40:FF:000082">
    <property type="entry name" value="SH3 and PX domain-containing protein 2B"/>
    <property type="match status" value="1"/>
</dbReference>
<evidence type="ECO:0000313" key="15">
    <source>
        <dbReference type="Proteomes" id="UP000314982"/>
    </source>
</evidence>
<evidence type="ECO:0000256" key="6">
    <source>
        <dbReference type="ARBA" id="ARBA00022553"/>
    </source>
</evidence>
<feature type="domain" description="SH3" evidence="12">
    <location>
        <begin position="354"/>
        <end position="413"/>
    </location>
</feature>
<dbReference type="FunFam" id="2.30.30.40:FF:000042">
    <property type="entry name" value="SH3 and PX domain-containing protein 2A"/>
    <property type="match status" value="1"/>
</dbReference>
<feature type="compositionally biased region" description="Polar residues" evidence="11">
    <location>
        <begin position="289"/>
        <end position="302"/>
    </location>
</feature>
<dbReference type="CDD" id="cd12076">
    <property type="entry name" value="SH3_Tks4_2"/>
    <property type="match status" value="1"/>
</dbReference>
<evidence type="ECO:0000256" key="3">
    <source>
        <dbReference type="ARBA" id="ARBA00009628"/>
    </source>
</evidence>
<proteinExistence type="inferred from homology"/>
<dbReference type="InterPro" id="IPR035478">
    <property type="entry name" value="SH3PXD2B_SH3_2"/>
</dbReference>
<dbReference type="GO" id="GO:0002102">
    <property type="term" value="C:podosome"/>
    <property type="evidence" value="ECO:0007669"/>
    <property type="project" value="UniProtKB-SubCell"/>
</dbReference>
<dbReference type="FunFam" id="2.30.30.40:FF:000020">
    <property type="entry name" value="SH3 and PX domain-containing protein 2A"/>
    <property type="match status" value="1"/>
</dbReference>
<reference evidence="15" key="1">
    <citation type="submission" date="2018-06" db="EMBL/GenBank/DDBJ databases">
        <title>Genome assembly of Danube salmon.</title>
        <authorList>
            <person name="Macqueen D.J."/>
            <person name="Gundappa M.K."/>
        </authorList>
    </citation>
    <scope>NUCLEOTIDE SEQUENCE [LARGE SCALE GENOMIC DNA]</scope>
</reference>
<feature type="compositionally biased region" description="Basic and acidic residues" evidence="11">
    <location>
        <begin position="602"/>
        <end position="612"/>
    </location>
</feature>
<dbReference type="Ensembl" id="ENSHHUT00000078642.1">
    <property type="protein sequence ID" value="ENSHHUP00000076157.1"/>
    <property type="gene ID" value="ENSHHUG00000044575.1"/>
</dbReference>
<comment type="subcellular location">
    <subcellularLocation>
        <location evidence="1">Cell projection</location>
        <location evidence="1">Podosome</location>
    </subcellularLocation>
    <subcellularLocation>
        <location evidence="2">Cytoplasm</location>
    </subcellularLocation>
</comment>
<reference evidence="14" key="3">
    <citation type="submission" date="2025-09" db="UniProtKB">
        <authorList>
            <consortium name="Ensembl"/>
        </authorList>
    </citation>
    <scope>IDENTIFICATION</scope>
</reference>
<dbReference type="InterPro" id="IPR037961">
    <property type="entry name" value="SH3PXD2_PX"/>
</dbReference>
<dbReference type="Pfam" id="PF00787">
    <property type="entry name" value="PX"/>
    <property type="match status" value="1"/>
</dbReference>
<dbReference type="SMART" id="SM00312">
    <property type="entry name" value="PX"/>
    <property type="match status" value="1"/>
</dbReference>
<dbReference type="CDD" id="cd06888">
    <property type="entry name" value="PX_FISH"/>
    <property type="match status" value="1"/>
</dbReference>
<dbReference type="InterPro" id="IPR001452">
    <property type="entry name" value="SH3_domain"/>
</dbReference>
<sequence>MARRTVHEVTVQDVQKRRNPNKHYVYIIKVSWSDGSTEVIFRRYSKFFDLQMELLDKFPVEGGQKDPKRRIIPFLPGKILFRRSHIRDVAMKRLRPINEYCRALIQLPVYISQCEEVRVFFETRPEDLNPPKEEPIGKKKSGDSSAADPLLLDQYVAVTDYEKQESSEISLHAGQTVEVIEKNESGWWFVSSDEAQGWVPATCLEAQDDPDDFSLPGEEEEKYTVIYPYTARDQDEIDLESGMTVEVIQKNLEGWWKIRYQGQEGWAPASYLKKADILSQKLAAGHASTNDLDGFSKQQNQAKESKGDNKDQKDKGFSPFAKQHKQGARQRPPPRRDLTIPRGQNLPKPPTPPQVEEEFYTIADFQTTIPDGISFQAGVKVEVIEKNSSGWWYIQIEDKEGWAPITFIDKYKKTSLTPRPNFLAPLPNEMAQLKLEDGTASGTGQEDSWSKPLPDEPIASSESGARPKLRDWKSSASKGASAFSGPLPPAPSAPPAEEKPALPPRRESINKSLDIEITVEKPRPDLSKPMPPKSQAPGVIMPLLTPKAAPFKPDKPPEPRREVANKPLHLKNEMGLECGHKVSAKEVKKFNLKPVAKQPPKPKPDPPEEKPEVAGLALFMKPKPIVRPKPVPAAKPEPPAENKLDITNLRSKLKPSKPVEPGSGSAEPSQQNGTMPPPNNATDEPKFPHKQQNGHGQVSPDKCAVSPHKEPPGRPAVLPRRPPPPKKTSEPSSPTETKAPLKELPDTKPAPPQLSRPPPPKPKAFVLPPPKDKEKVVPKPLLKSEKPGPPRDKLPPLIKEPSKEELFLAVADFEGDDQTASFKEGTVFQVMERNSSGWWFCKNLGEGPMKEGWIPSNYLTKKP</sequence>
<evidence type="ECO:0000259" key="12">
    <source>
        <dbReference type="PROSITE" id="PS50002"/>
    </source>
</evidence>
<keyword evidence="7" id="KW-0677">Repeat</keyword>
<feature type="compositionally biased region" description="Pro residues" evidence="11">
    <location>
        <begin position="625"/>
        <end position="637"/>
    </location>
</feature>
<feature type="region of interest" description="Disordered" evidence="11">
    <location>
        <begin position="289"/>
        <end position="354"/>
    </location>
</feature>
<feature type="compositionally biased region" description="Pro residues" evidence="11">
    <location>
        <begin position="748"/>
        <end position="762"/>
    </location>
</feature>
<dbReference type="AlphaFoldDB" id="A0A4W5QJ48"/>
<evidence type="ECO:0000256" key="1">
    <source>
        <dbReference type="ARBA" id="ARBA00004188"/>
    </source>
</evidence>
<keyword evidence="6" id="KW-0597">Phosphoprotein</keyword>
<evidence type="ECO:0000256" key="11">
    <source>
        <dbReference type="SAM" id="MobiDB-lite"/>
    </source>
</evidence>
<comment type="similarity">
    <text evidence="3">Belongs to the SH3PXD2 family.</text>
</comment>
<feature type="domain" description="SH3" evidence="12">
    <location>
        <begin position="218"/>
        <end position="277"/>
    </location>
</feature>
<feature type="compositionally biased region" description="Basic and acidic residues" evidence="11">
    <location>
        <begin position="552"/>
        <end position="589"/>
    </location>
</feature>
<feature type="domain" description="PX" evidence="13">
    <location>
        <begin position="4"/>
        <end position="128"/>
    </location>
</feature>
<dbReference type="GO" id="GO:0035091">
    <property type="term" value="F:phosphatidylinositol binding"/>
    <property type="evidence" value="ECO:0007669"/>
    <property type="project" value="InterPro"/>
</dbReference>
<feature type="domain" description="SH3" evidence="12">
    <location>
        <begin position="150"/>
        <end position="209"/>
    </location>
</feature>
<accession>A0A4W5QJ48</accession>
<dbReference type="GO" id="GO:0016176">
    <property type="term" value="F:superoxide-generating NADPH oxidase activator activity"/>
    <property type="evidence" value="ECO:0007669"/>
    <property type="project" value="TreeGrafter"/>
</dbReference>
<dbReference type="InterPro" id="IPR036028">
    <property type="entry name" value="SH3-like_dom_sf"/>
</dbReference>
<dbReference type="Gene3D" id="3.30.1520.10">
    <property type="entry name" value="Phox-like domain"/>
    <property type="match status" value="1"/>
</dbReference>
<evidence type="ECO:0000313" key="14">
    <source>
        <dbReference type="Ensembl" id="ENSHHUP00000076157.1"/>
    </source>
</evidence>
<dbReference type="FunFam" id="3.30.1520.10:FF:000005">
    <property type="entry name" value="SH3 and PX domain-containing protein 2B"/>
    <property type="match status" value="1"/>
</dbReference>
<dbReference type="PROSITE" id="PS50002">
    <property type="entry name" value="SH3"/>
    <property type="match status" value="4"/>
</dbReference>
<dbReference type="InterPro" id="IPR001683">
    <property type="entry name" value="PX_dom"/>
</dbReference>
<dbReference type="Proteomes" id="UP000314982">
    <property type="component" value="Unassembled WGS sequence"/>
</dbReference>
<keyword evidence="8" id="KW-0965">Cell junction</keyword>
<feature type="domain" description="SH3" evidence="12">
    <location>
        <begin position="802"/>
        <end position="863"/>
    </location>
</feature>
<feature type="compositionally biased region" description="Basic and acidic residues" evidence="11">
    <location>
        <begin position="126"/>
        <end position="142"/>
    </location>
</feature>
<reference evidence="14" key="2">
    <citation type="submission" date="2025-08" db="UniProtKB">
        <authorList>
            <consortium name="Ensembl"/>
        </authorList>
    </citation>
    <scope>IDENTIFICATION</scope>
</reference>
<dbReference type="GO" id="GO:0042554">
    <property type="term" value="P:superoxide anion generation"/>
    <property type="evidence" value="ECO:0007669"/>
    <property type="project" value="TreeGrafter"/>
</dbReference>
<feature type="compositionally biased region" description="Basic and acidic residues" evidence="11">
    <location>
        <begin position="303"/>
        <end position="316"/>
    </location>
</feature>
<feature type="compositionally biased region" description="Basic and acidic residues" evidence="11">
    <location>
        <begin position="496"/>
        <end position="509"/>
    </location>
</feature>
<evidence type="ECO:0000256" key="8">
    <source>
        <dbReference type="ARBA" id="ARBA00022949"/>
    </source>
</evidence>
<dbReference type="PROSITE" id="PS50195">
    <property type="entry name" value="PX"/>
    <property type="match status" value="1"/>
</dbReference>
<dbReference type="PANTHER" id="PTHR15706:SF26">
    <property type="entry name" value="SH3 AND PX DOMAIN-CONTAINING PROTEIN 2B"/>
    <property type="match status" value="1"/>
</dbReference>
<keyword evidence="15" id="KW-1185">Reference proteome</keyword>
<dbReference type="SMART" id="SM00326">
    <property type="entry name" value="SH3"/>
    <property type="match status" value="4"/>
</dbReference>
<dbReference type="Pfam" id="PF00018">
    <property type="entry name" value="SH3_1"/>
    <property type="match status" value="4"/>
</dbReference>
<evidence type="ECO:0000256" key="2">
    <source>
        <dbReference type="ARBA" id="ARBA00004496"/>
    </source>
</evidence>
<evidence type="ECO:0000256" key="9">
    <source>
        <dbReference type="ARBA" id="ARBA00023273"/>
    </source>
</evidence>
<feature type="region of interest" description="Disordered" evidence="11">
    <location>
        <begin position="437"/>
        <end position="799"/>
    </location>
</feature>
<dbReference type="GeneTree" id="ENSGT00940000158396"/>
<keyword evidence="5" id="KW-0963">Cytoplasm</keyword>
<evidence type="ECO:0000259" key="13">
    <source>
        <dbReference type="PROSITE" id="PS50195"/>
    </source>
</evidence>
<dbReference type="PANTHER" id="PTHR15706">
    <property type="entry name" value="SH3 MULTIPLE DOMAIN"/>
    <property type="match status" value="1"/>
</dbReference>
<evidence type="ECO:0000256" key="10">
    <source>
        <dbReference type="PROSITE-ProRule" id="PRU00192"/>
    </source>
</evidence>
<dbReference type="InterPro" id="IPR051228">
    <property type="entry name" value="NADPH_Oxidase/PX-Domain"/>
</dbReference>
<evidence type="ECO:0000256" key="7">
    <source>
        <dbReference type="ARBA" id="ARBA00022737"/>
    </source>
</evidence>
<name>A0A4W5QJ48_9TELE</name>
<dbReference type="SUPFAM" id="SSF50044">
    <property type="entry name" value="SH3-domain"/>
    <property type="match status" value="4"/>
</dbReference>
<feature type="compositionally biased region" description="Basic and acidic residues" evidence="11">
    <location>
        <begin position="770"/>
        <end position="799"/>
    </location>
</feature>
<evidence type="ECO:0000256" key="5">
    <source>
        <dbReference type="ARBA" id="ARBA00022490"/>
    </source>
</evidence>
<feature type="compositionally biased region" description="Low complexity" evidence="11">
    <location>
        <begin position="474"/>
        <end position="485"/>
    </location>
</feature>
<organism evidence="14 15">
    <name type="scientific">Hucho hucho</name>
    <name type="common">huchen</name>
    <dbReference type="NCBI Taxonomy" id="62062"/>
    <lineage>
        <taxon>Eukaryota</taxon>
        <taxon>Metazoa</taxon>
        <taxon>Chordata</taxon>
        <taxon>Craniata</taxon>
        <taxon>Vertebrata</taxon>
        <taxon>Euteleostomi</taxon>
        <taxon>Actinopterygii</taxon>
        <taxon>Neopterygii</taxon>
        <taxon>Teleostei</taxon>
        <taxon>Protacanthopterygii</taxon>
        <taxon>Salmoniformes</taxon>
        <taxon>Salmonidae</taxon>
        <taxon>Salmoninae</taxon>
        <taxon>Hucho</taxon>
    </lineage>
</organism>
<protein>
    <submittedName>
        <fullName evidence="14">SH3 and PX domains 2B</fullName>
    </submittedName>
</protein>
<dbReference type="Gene3D" id="2.30.30.40">
    <property type="entry name" value="SH3 Domains"/>
    <property type="match status" value="4"/>
</dbReference>
<dbReference type="InterPro" id="IPR036871">
    <property type="entry name" value="PX_dom_sf"/>
</dbReference>